<reference evidence="1" key="1">
    <citation type="journal article" date="2014" name="Front. Microbiol.">
        <title>High frequency of phylogenetically diverse reductive dehalogenase-homologous genes in deep subseafloor sedimentary metagenomes.</title>
        <authorList>
            <person name="Kawai M."/>
            <person name="Futagami T."/>
            <person name="Toyoda A."/>
            <person name="Takaki Y."/>
            <person name="Nishi S."/>
            <person name="Hori S."/>
            <person name="Arai W."/>
            <person name="Tsubouchi T."/>
            <person name="Morono Y."/>
            <person name="Uchiyama I."/>
            <person name="Ito T."/>
            <person name="Fujiyama A."/>
            <person name="Inagaki F."/>
            <person name="Takami H."/>
        </authorList>
    </citation>
    <scope>NUCLEOTIDE SEQUENCE</scope>
    <source>
        <strain evidence="1">Expedition CK06-06</strain>
    </source>
</reference>
<dbReference type="EMBL" id="BARS01030551">
    <property type="protein sequence ID" value="GAG23143.1"/>
    <property type="molecule type" value="Genomic_DNA"/>
</dbReference>
<evidence type="ECO:0000313" key="1">
    <source>
        <dbReference type="EMBL" id="GAG23143.1"/>
    </source>
</evidence>
<accession>X0WF51</accession>
<name>X0WF51_9ZZZZ</name>
<protein>
    <submittedName>
        <fullName evidence="1">Uncharacterized protein</fullName>
    </submittedName>
</protein>
<sequence>MLRNVASQKWRVYAFDATDGSAKTGDAANITAKLSKDGAALTATNDEFPTEEEAGWYYFDLTQAESHYASVEIVAVSSTADIEVVGSPSRQDPVPQYNSLLGIESDGDITKANLVANTTLVDTATLVTTTTTLTNKTGFSLAATGLDAIASTATGMVEIAKAIWDRVLTGAT</sequence>
<gene>
    <name evidence="1" type="ORF">S01H1_47646</name>
</gene>
<proteinExistence type="predicted"/>
<feature type="non-terminal residue" evidence="1">
    <location>
        <position position="172"/>
    </location>
</feature>
<organism evidence="1">
    <name type="scientific">marine sediment metagenome</name>
    <dbReference type="NCBI Taxonomy" id="412755"/>
    <lineage>
        <taxon>unclassified sequences</taxon>
        <taxon>metagenomes</taxon>
        <taxon>ecological metagenomes</taxon>
    </lineage>
</organism>
<dbReference type="AlphaFoldDB" id="X0WF51"/>
<comment type="caution">
    <text evidence="1">The sequence shown here is derived from an EMBL/GenBank/DDBJ whole genome shotgun (WGS) entry which is preliminary data.</text>
</comment>